<proteinExistence type="predicted"/>
<reference evidence="3" key="1">
    <citation type="submission" date="2020-10" db="EMBL/GenBank/DDBJ databases">
        <authorList>
            <person name="Gilroy R."/>
        </authorList>
    </citation>
    <scope>NUCLEOTIDE SEQUENCE</scope>
    <source>
        <strain evidence="3">1063</strain>
    </source>
</reference>
<dbReference type="SMART" id="SM00635">
    <property type="entry name" value="BID_2"/>
    <property type="match status" value="2"/>
</dbReference>
<evidence type="ECO:0000259" key="2">
    <source>
        <dbReference type="SMART" id="SM00635"/>
    </source>
</evidence>
<sequence>MRKKALVAVLVLVAMLSMLVFAACDNDTPSVTVSIADKSVTEVYEGQTLQLSANKTPESTEVVWASSDTAVATVSENGLVTGVSAGSATISVSVGSEVKDSIEITVRAYTVDISDDTNAVVYITRTVQLTASRNPADATIEWSSSDEDVATVSADGVVTGIGAGTAVITATCGNATDSITVTVKDTVINTAINADKFDMSGLYQDNAVISSSDPNSFAVFNGEASQYYVASATVKVNAPSGSNTWSRVAISHYNGEKHYGLMLSPGPDFAARKTVTMVIDAEGNVEWGTVTDRSQVWNRYGVSSINFDEVTLTSVRSGNEFYAFINGELYYYENGIDGFTDVNTLPVLHLADCTAEFSAMEVTYGQEGVEEYLATADDAMFYVTDENVVIGEDGSIKFSGASDSTAPGNPKDHAAKGIGAKAVLPADEEATITFDLTIDEYPVNPGAVLAVTMNRYDALFREARSLLIGQTVAGWAGWNSDTDMPLGDRMNYSLNGEGARLEVGETYHITITRLMTETGQDNALTVADSEGNILFQRTWGWNNDGYTGRAYLSFLCDDLDCTISNLVIA</sequence>
<dbReference type="Pfam" id="PF02368">
    <property type="entry name" value="Big_2"/>
    <property type="match status" value="2"/>
</dbReference>
<dbReference type="Gene3D" id="2.60.40.1080">
    <property type="match status" value="2"/>
</dbReference>
<evidence type="ECO:0000313" key="4">
    <source>
        <dbReference type="Proteomes" id="UP000824088"/>
    </source>
</evidence>
<dbReference type="SUPFAM" id="SSF49373">
    <property type="entry name" value="Invasin/intimin cell-adhesion fragments"/>
    <property type="match status" value="2"/>
</dbReference>
<organism evidence="3 4">
    <name type="scientific">Candidatus Limadaptatus stercorigallinarum</name>
    <dbReference type="NCBI Taxonomy" id="2840845"/>
    <lineage>
        <taxon>Bacteria</taxon>
        <taxon>Bacillati</taxon>
        <taxon>Bacillota</taxon>
        <taxon>Clostridia</taxon>
        <taxon>Eubacteriales</taxon>
        <taxon>Candidatus Limadaptatus</taxon>
    </lineage>
</organism>
<dbReference type="Proteomes" id="UP000824088">
    <property type="component" value="Unassembled WGS sequence"/>
</dbReference>
<accession>A0A9D1HQ80</accession>
<keyword evidence="1" id="KW-0732">Signal</keyword>
<dbReference type="InterPro" id="IPR008964">
    <property type="entry name" value="Invasin/intimin_cell_adhesion"/>
</dbReference>
<evidence type="ECO:0000256" key="1">
    <source>
        <dbReference type="SAM" id="SignalP"/>
    </source>
</evidence>
<name>A0A9D1HQ80_9FIRM</name>
<dbReference type="EMBL" id="DVMN01000001">
    <property type="protein sequence ID" value="HIU20623.1"/>
    <property type="molecule type" value="Genomic_DNA"/>
</dbReference>
<gene>
    <name evidence="3" type="ORF">IAD51_00055</name>
</gene>
<dbReference type="PROSITE" id="PS51257">
    <property type="entry name" value="PROKAR_LIPOPROTEIN"/>
    <property type="match status" value="1"/>
</dbReference>
<feature type="domain" description="BIG2" evidence="2">
    <location>
        <begin position="105"/>
        <end position="182"/>
    </location>
</feature>
<protein>
    <submittedName>
        <fullName evidence="3">Ig-like domain-containing protein</fullName>
    </submittedName>
</protein>
<reference evidence="3" key="2">
    <citation type="journal article" date="2021" name="PeerJ">
        <title>Extensive microbial diversity within the chicken gut microbiome revealed by metagenomics and culture.</title>
        <authorList>
            <person name="Gilroy R."/>
            <person name="Ravi A."/>
            <person name="Getino M."/>
            <person name="Pursley I."/>
            <person name="Horton D.L."/>
            <person name="Alikhan N.F."/>
            <person name="Baker D."/>
            <person name="Gharbi K."/>
            <person name="Hall N."/>
            <person name="Watson M."/>
            <person name="Adriaenssens E.M."/>
            <person name="Foster-Nyarko E."/>
            <person name="Jarju S."/>
            <person name="Secka A."/>
            <person name="Antonio M."/>
            <person name="Oren A."/>
            <person name="Chaudhuri R.R."/>
            <person name="La Ragione R."/>
            <person name="Hildebrand F."/>
            <person name="Pallen M.J."/>
        </authorList>
    </citation>
    <scope>NUCLEOTIDE SEQUENCE</scope>
    <source>
        <strain evidence="3">1063</strain>
    </source>
</reference>
<dbReference type="InterPro" id="IPR003343">
    <property type="entry name" value="Big_2"/>
</dbReference>
<comment type="caution">
    <text evidence="3">The sequence shown here is derived from an EMBL/GenBank/DDBJ whole genome shotgun (WGS) entry which is preliminary data.</text>
</comment>
<feature type="chain" id="PRO_5038867565" evidence="1">
    <location>
        <begin position="23"/>
        <end position="569"/>
    </location>
</feature>
<feature type="domain" description="BIG2" evidence="2">
    <location>
        <begin position="27"/>
        <end position="104"/>
    </location>
</feature>
<dbReference type="AlphaFoldDB" id="A0A9D1HQ80"/>
<feature type="signal peptide" evidence="1">
    <location>
        <begin position="1"/>
        <end position="22"/>
    </location>
</feature>
<evidence type="ECO:0000313" key="3">
    <source>
        <dbReference type="EMBL" id="HIU20623.1"/>
    </source>
</evidence>